<feature type="region of interest" description="Disordered" evidence="5">
    <location>
        <begin position="317"/>
        <end position="405"/>
    </location>
</feature>
<evidence type="ECO:0000256" key="4">
    <source>
        <dbReference type="ARBA" id="ARBA00023163"/>
    </source>
</evidence>
<keyword evidence="8" id="KW-1185">Reference proteome</keyword>
<feature type="region of interest" description="Disordered" evidence="5">
    <location>
        <begin position="267"/>
        <end position="287"/>
    </location>
</feature>
<dbReference type="SUPFAM" id="SSF88946">
    <property type="entry name" value="Sigma2 domain of RNA polymerase sigma factors"/>
    <property type="match status" value="1"/>
</dbReference>
<name>A0ABP8UKT8_9ACTN</name>
<keyword evidence="6" id="KW-0472">Membrane</keyword>
<feature type="compositionally biased region" description="Pro residues" evidence="5">
    <location>
        <begin position="271"/>
        <end position="282"/>
    </location>
</feature>
<evidence type="ECO:0000256" key="6">
    <source>
        <dbReference type="SAM" id="Phobius"/>
    </source>
</evidence>
<dbReference type="PANTHER" id="PTHR43133">
    <property type="entry name" value="RNA POLYMERASE ECF-TYPE SIGMA FACTO"/>
    <property type="match status" value="1"/>
</dbReference>
<keyword evidence="1" id="KW-0805">Transcription regulation</keyword>
<feature type="compositionally biased region" description="Basic residues" evidence="5">
    <location>
        <begin position="386"/>
        <end position="396"/>
    </location>
</feature>
<organism evidence="7 8">
    <name type="scientific">Actinoallomurus vinaceus</name>
    <dbReference type="NCBI Taxonomy" id="1080074"/>
    <lineage>
        <taxon>Bacteria</taxon>
        <taxon>Bacillati</taxon>
        <taxon>Actinomycetota</taxon>
        <taxon>Actinomycetes</taxon>
        <taxon>Streptosporangiales</taxon>
        <taxon>Thermomonosporaceae</taxon>
        <taxon>Actinoallomurus</taxon>
    </lineage>
</organism>
<evidence type="ECO:0000256" key="2">
    <source>
        <dbReference type="ARBA" id="ARBA00023082"/>
    </source>
</evidence>
<feature type="compositionally biased region" description="Polar residues" evidence="5">
    <location>
        <begin position="348"/>
        <end position="360"/>
    </location>
</feature>
<dbReference type="EMBL" id="BAABHK010000010">
    <property type="protein sequence ID" value="GAA4632422.1"/>
    <property type="molecule type" value="Genomic_DNA"/>
</dbReference>
<feature type="compositionally biased region" description="Pro residues" evidence="5">
    <location>
        <begin position="362"/>
        <end position="374"/>
    </location>
</feature>
<dbReference type="Gene3D" id="1.10.1740.10">
    <property type="match status" value="1"/>
</dbReference>
<keyword evidence="3" id="KW-0238">DNA-binding</keyword>
<evidence type="ECO:0000256" key="3">
    <source>
        <dbReference type="ARBA" id="ARBA00023125"/>
    </source>
</evidence>
<dbReference type="PANTHER" id="PTHR43133:SF8">
    <property type="entry name" value="RNA POLYMERASE SIGMA FACTOR HI_1459-RELATED"/>
    <property type="match status" value="1"/>
</dbReference>
<sequence length="489" mass="51237">MAGWPGIDRADDQRLARALDAGDTNALAQLCAAYAARLFDYCHVLLRDQETASQAVHDSLIMVRERISTLSDQRLFRGWLYATTRAECMRRRANAELPAERRRAPEADTEGGIDEATRALVHAALLALNGQQREALDLAVRHGLDHEELGLVLSKTPHEASVLVEQARNDLDDAFSAVVIAATGRDDCPSVPALAGPPGQPLDAERCATLARHIAGCPICGLRVNRDVPTAQLLRAMPAAAVPENLRGRILATAFAPEHAPTRATIAMRLDPPPPAPTTPPEPEGRSRKASRVWVVAGAAACAVLVLCGFFLVSPGSSGSGGERPTGGDAAAAAPGDSPSGDGGTSSHSAGASPTAKTGSPTPTPTLTPTPTPTPSKTSAPALPTHHTRPGPHRPHPTAPSSQPIRFTVTGCSMDHGDYDCQVTLVAEGAPVNWAVTGAKGVSTGGSGSAWPNHPVYLNVSRPREWCWGDGSGAVYFNTGQVARVTWHC</sequence>
<proteinExistence type="predicted"/>
<evidence type="ECO:0000313" key="8">
    <source>
        <dbReference type="Proteomes" id="UP001501442"/>
    </source>
</evidence>
<dbReference type="InterPro" id="IPR039425">
    <property type="entry name" value="RNA_pol_sigma-70-like"/>
</dbReference>
<dbReference type="InterPro" id="IPR013325">
    <property type="entry name" value="RNA_pol_sigma_r2"/>
</dbReference>
<accession>A0ABP8UKT8</accession>
<evidence type="ECO:0000256" key="5">
    <source>
        <dbReference type="SAM" id="MobiDB-lite"/>
    </source>
</evidence>
<keyword evidence="2" id="KW-0731">Sigma factor</keyword>
<feature type="transmembrane region" description="Helical" evidence="6">
    <location>
        <begin position="293"/>
        <end position="313"/>
    </location>
</feature>
<feature type="compositionally biased region" description="Low complexity" evidence="5">
    <location>
        <begin position="375"/>
        <end position="385"/>
    </location>
</feature>
<feature type="compositionally biased region" description="Low complexity" evidence="5">
    <location>
        <begin position="327"/>
        <end position="340"/>
    </location>
</feature>
<protein>
    <recommendedName>
        <fullName evidence="9">RNA polymerase sigma-70 region 2 domain-containing protein</fullName>
    </recommendedName>
</protein>
<gene>
    <name evidence="7" type="ORF">GCM10023196_065810</name>
</gene>
<dbReference type="Proteomes" id="UP001501442">
    <property type="component" value="Unassembled WGS sequence"/>
</dbReference>
<evidence type="ECO:0000313" key="7">
    <source>
        <dbReference type="EMBL" id="GAA4632422.1"/>
    </source>
</evidence>
<keyword evidence="4" id="KW-0804">Transcription</keyword>
<keyword evidence="6" id="KW-1133">Transmembrane helix</keyword>
<evidence type="ECO:0000256" key="1">
    <source>
        <dbReference type="ARBA" id="ARBA00023015"/>
    </source>
</evidence>
<reference evidence="8" key="1">
    <citation type="journal article" date="2019" name="Int. J. Syst. Evol. Microbiol.">
        <title>The Global Catalogue of Microorganisms (GCM) 10K type strain sequencing project: providing services to taxonomists for standard genome sequencing and annotation.</title>
        <authorList>
            <consortium name="The Broad Institute Genomics Platform"/>
            <consortium name="The Broad Institute Genome Sequencing Center for Infectious Disease"/>
            <person name="Wu L."/>
            <person name="Ma J."/>
        </authorList>
    </citation>
    <scope>NUCLEOTIDE SEQUENCE [LARGE SCALE GENOMIC DNA]</scope>
    <source>
        <strain evidence="8">JCM 17939</strain>
    </source>
</reference>
<evidence type="ECO:0008006" key="9">
    <source>
        <dbReference type="Google" id="ProtNLM"/>
    </source>
</evidence>
<comment type="caution">
    <text evidence="7">The sequence shown here is derived from an EMBL/GenBank/DDBJ whole genome shotgun (WGS) entry which is preliminary data.</text>
</comment>
<keyword evidence="6" id="KW-0812">Transmembrane</keyword>
<dbReference type="RefSeq" id="WP_345435408.1">
    <property type="nucleotide sequence ID" value="NZ_BAABHK010000010.1"/>
</dbReference>